<proteinExistence type="predicted"/>
<keyword evidence="3" id="KW-1185">Reference proteome</keyword>
<organism evidence="2 3">
    <name type="scientific">Streptomyces cahuitamycinicus</name>
    <dbReference type="NCBI Taxonomy" id="2070367"/>
    <lineage>
        <taxon>Bacteria</taxon>
        <taxon>Bacillati</taxon>
        <taxon>Actinomycetota</taxon>
        <taxon>Actinomycetes</taxon>
        <taxon>Kitasatosporales</taxon>
        <taxon>Streptomycetaceae</taxon>
        <taxon>Streptomyces</taxon>
    </lineage>
</organism>
<evidence type="ECO:0000313" key="2">
    <source>
        <dbReference type="EMBL" id="PNG17597.1"/>
    </source>
</evidence>
<evidence type="ECO:0000256" key="1">
    <source>
        <dbReference type="SAM" id="Phobius"/>
    </source>
</evidence>
<keyword evidence="1" id="KW-1133">Transmembrane helix</keyword>
<sequence>MTRQLTNALAGLYALLTVCMLRCALISYEHGSLPYTAFFSGVAVALATAIAHHAYLRDELRAAHVQLERAARPPRQRTSLEDGVVRVALAAACCERWWTSAGAEHDPDHCTRKDTTR</sequence>
<dbReference type="EMBL" id="POUC01000430">
    <property type="protein sequence ID" value="PNG17597.1"/>
    <property type="molecule type" value="Genomic_DNA"/>
</dbReference>
<name>A0A2N8TF12_9ACTN</name>
<feature type="transmembrane region" description="Helical" evidence="1">
    <location>
        <begin position="33"/>
        <end position="51"/>
    </location>
</feature>
<gene>
    <name evidence="2" type="ORF">C1J00_35710</name>
</gene>
<accession>A0A2N8TF12</accession>
<reference evidence="2 3" key="1">
    <citation type="submission" date="2018-01" db="EMBL/GenBank/DDBJ databases">
        <title>Draft genome sequence of Streptomyces sp. 13K301.</title>
        <authorList>
            <person name="Sahin N."/>
            <person name="Saygin H."/>
            <person name="Ay H."/>
        </authorList>
    </citation>
    <scope>NUCLEOTIDE SEQUENCE [LARGE SCALE GENOMIC DNA]</scope>
    <source>
        <strain evidence="2 3">13K301</strain>
    </source>
</reference>
<dbReference type="Proteomes" id="UP000235943">
    <property type="component" value="Unassembled WGS sequence"/>
</dbReference>
<dbReference type="RefSeq" id="WP_102913098.1">
    <property type="nucleotide sequence ID" value="NZ_POUC01000430.1"/>
</dbReference>
<dbReference type="AlphaFoldDB" id="A0A2N8TF12"/>
<keyword evidence="1" id="KW-0812">Transmembrane</keyword>
<keyword evidence="1" id="KW-0472">Membrane</keyword>
<comment type="caution">
    <text evidence="2">The sequence shown here is derived from an EMBL/GenBank/DDBJ whole genome shotgun (WGS) entry which is preliminary data.</text>
</comment>
<dbReference type="OrthoDB" id="4254110at2"/>
<evidence type="ECO:0000313" key="3">
    <source>
        <dbReference type="Proteomes" id="UP000235943"/>
    </source>
</evidence>
<protein>
    <submittedName>
        <fullName evidence="2">Uncharacterized protein</fullName>
    </submittedName>
</protein>